<dbReference type="PANTHER" id="PTHR35767:SF1">
    <property type="entry name" value="HAPLESS PROTEIN"/>
    <property type="match status" value="1"/>
</dbReference>
<evidence type="ECO:0000313" key="2">
    <source>
        <dbReference type="EMBL" id="CAA7397937.1"/>
    </source>
</evidence>
<evidence type="ECO:0000256" key="1">
    <source>
        <dbReference type="SAM" id="MobiDB-lite"/>
    </source>
</evidence>
<feature type="region of interest" description="Disordered" evidence="1">
    <location>
        <begin position="1"/>
        <end position="34"/>
    </location>
</feature>
<sequence>MLSFERPPPCSSKIVSPESDEAADPADDGVDESQHTPHFCIRNYVLSSRGEDIGNHWPFSEQYLRLCLKHGVRNLLPPFEPPDLVKARCSRTRLEGEPPQKVAEAPPAVDGGAAEEEPIRRDAPAEVEPSKAADSMAFFKVCPVCKGFSSPSNTTLNAHIDQCLLAAGGAAVACGGGAGFSRLKLKPRKKRSMAEILASAASSTLEDLDRRNGTSWAVDLALIRPPAGVPPPPVAEAAAGEGPVYVDSDGTKVRILSKLEEAPPPPLDFDFSPRRRLKLELRDGRSRFSGGEACSPLKYRGSSRGKVHGRKTRSFLRQTGKIVQAMGGELKEEIPLIAQEQIQRRRRRRPNSPGASMGGKKQERCI</sequence>
<feature type="compositionally biased region" description="Acidic residues" evidence="1">
    <location>
        <begin position="18"/>
        <end position="31"/>
    </location>
</feature>
<feature type="region of interest" description="Disordered" evidence="1">
    <location>
        <begin position="341"/>
        <end position="366"/>
    </location>
</feature>
<feature type="compositionally biased region" description="Basic and acidic residues" evidence="1">
    <location>
        <begin position="117"/>
        <end position="127"/>
    </location>
</feature>
<keyword evidence="3" id="KW-1185">Reference proteome</keyword>
<name>A0A7I8KJH5_SPIIN</name>
<evidence type="ECO:0000313" key="3">
    <source>
        <dbReference type="Proteomes" id="UP000663760"/>
    </source>
</evidence>
<feature type="compositionally biased region" description="Pro residues" evidence="1">
    <location>
        <begin position="1"/>
        <end position="10"/>
    </location>
</feature>
<dbReference type="PANTHER" id="PTHR35767">
    <property type="entry name" value="HAPLESS PROTEIN"/>
    <property type="match status" value="1"/>
</dbReference>
<dbReference type="OrthoDB" id="1929441at2759"/>
<dbReference type="AlphaFoldDB" id="A0A7I8KJH5"/>
<proteinExistence type="predicted"/>
<dbReference type="Gene3D" id="3.30.160.60">
    <property type="entry name" value="Classic Zinc Finger"/>
    <property type="match status" value="1"/>
</dbReference>
<organism evidence="2 3">
    <name type="scientific">Spirodela intermedia</name>
    <name type="common">Intermediate duckweed</name>
    <dbReference type="NCBI Taxonomy" id="51605"/>
    <lineage>
        <taxon>Eukaryota</taxon>
        <taxon>Viridiplantae</taxon>
        <taxon>Streptophyta</taxon>
        <taxon>Embryophyta</taxon>
        <taxon>Tracheophyta</taxon>
        <taxon>Spermatophyta</taxon>
        <taxon>Magnoliopsida</taxon>
        <taxon>Liliopsida</taxon>
        <taxon>Araceae</taxon>
        <taxon>Lemnoideae</taxon>
        <taxon>Spirodela</taxon>
    </lineage>
</organism>
<feature type="region of interest" description="Disordered" evidence="1">
    <location>
        <begin position="92"/>
        <end position="127"/>
    </location>
</feature>
<dbReference type="EMBL" id="LR746269">
    <property type="protein sequence ID" value="CAA7397937.1"/>
    <property type="molecule type" value="Genomic_DNA"/>
</dbReference>
<gene>
    <name evidence="2" type="ORF">SI8410_06008602</name>
</gene>
<dbReference type="Proteomes" id="UP000663760">
    <property type="component" value="Chromosome 6"/>
</dbReference>
<reference evidence="2" key="1">
    <citation type="submission" date="2020-02" db="EMBL/GenBank/DDBJ databases">
        <authorList>
            <person name="Scholz U."/>
            <person name="Mascher M."/>
            <person name="Fiebig A."/>
        </authorList>
    </citation>
    <scope>NUCLEOTIDE SEQUENCE</scope>
</reference>
<protein>
    <submittedName>
        <fullName evidence="2">Uncharacterized protein</fullName>
    </submittedName>
</protein>
<accession>A0A7I8KJH5</accession>